<reference evidence="2" key="1">
    <citation type="submission" date="2016-07" db="EMBL/GenBank/DDBJ databases">
        <title>Nontailed viruses are major unrecognized killers of bacteria in the ocean.</title>
        <authorList>
            <person name="Kauffman K."/>
            <person name="Hussain F."/>
            <person name="Yang J."/>
            <person name="Arevalo P."/>
            <person name="Brown J."/>
            <person name="Cutler M."/>
            <person name="Kelly L."/>
            <person name="Polz M.F."/>
        </authorList>
    </citation>
    <scope>NUCLEOTIDE SEQUENCE [LARGE SCALE GENOMIC DNA]</scope>
    <source>
        <strain evidence="2">10N.286.54.F3</strain>
    </source>
</reference>
<protein>
    <submittedName>
        <fullName evidence="1">Glycosyltransferase 52 family protein</fullName>
    </submittedName>
</protein>
<sequence length="334" mass="38900">MNLFLVTSPFQYICANEAKAHYKTKNNILLLVEQPSEPGLSQQKKIVNESEWDHVIKIPRVSRSKHVPNAIKEIKSLIKASSIQHFFHAEYMAWRTKLIIRNLPISKEVYFDDGTLTVNEYEESIRTEAVYYRPRLIQDFLIRLKGCEPIGRLSQSKNLELFTVFDINNPKHHITKNELTVLKKKYKTQNLFDEKAPIGFIGQGAIGHKRRKTIEQYISEIKHFSHESQKPILYFPHRTESGELRKEVEKIPNLRYHASEFPLEIELVDKQIKLSSLVGILSTVQYTSTLLYKDMPIFNLESGVEVANIRKQSIVRTDRLRRLFIAQGIKSIKI</sequence>
<proteinExistence type="predicted"/>
<name>A0A2N7CBG4_VIBSP</name>
<organism evidence="1 2">
    <name type="scientific">Vibrio splendidus</name>
    <dbReference type="NCBI Taxonomy" id="29497"/>
    <lineage>
        <taxon>Bacteria</taxon>
        <taxon>Pseudomonadati</taxon>
        <taxon>Pseudomonadota</taxon>
        <taxon>Gammaproteobacteria</taxon>
        <taxon>Vibrionales</taxon>
        <taxon>Vibrionaceae</taxon>
        <taxon>Vibrio</taxon>
    </lineage>
</organism>
<evidence type="ECO:0000313" key="1">
    <source>
        <dbReference type="EMBL" id="PMF19134.1"/>
    </source>
</evidence>
<comment type="caution">
    <text evidence="1">The sequence shown here is derived from an EMBL/GenBank/DDBJ whole genome shotgun (WGS) entry which is preliminary data.</text>
</comment>
<keyword evidence="1" id="KW-0808">Transferase</keyword>
<dbReference type="Proteomes" id="UP000235405">
    <property type="component" value="Unassembled WGS sequence"/>
</dbReference>
<dbReference type="GO" id="GO:0016740">
    <property type="term" value="F:transferase activity"/>
    <property type="evidence" value="ECO:0007669"/>
    <property type="project" value="UniProtKB-KW"/>
</dbReference>
<gene>
    <name evidence="1" type="ORF">BCV19_14055</name>
</gene>
<dbReference type="AlphaFoldDB" id="A0A2N7CBG4"/>
<evidence type="ECO:0000313" key="2">
    <source>
        <dbReference type="Proteomes" id="UP000235405"/>
    </source>
</evidence>
<accession>A0A2N7CBG4</accession>
<dbReference type="EMBL" id="MCSW01000195">
    <property type="protein sequence ID" value="PMF19134.1"/>
    <property type="molecule type" value="Genomic_DNA"/>
</dbReference>